<dbReference type="InterPro" id="IPR037523">
    <property type="entry name" value="VOC_core"/>
</dbReference>
<dbReference type="Gene3D" id="3.10.180.10">
    <property type="entry name" value="2,3-Dihydroxybiphenyl 1,2-Dioxygenase, domain 1"/>
    <property type="match status" value="1"/>
</dbReference>
<organism evidence="2 3">
    <name type="scientific">Hydrogenophaga atypica</name>
    <dbReference type="NCBI Taxonomy" id="249409"/>
    <lineage>
        <taxon>Bacteria</taxon>
        <taxon>Pseudomonadati</taxon>
        <taxon>Pseudomonadota</taxon>
        <taxon>Betaproteobacteria</taxon>
        <taxon>Burkholderiales</taxon>
        <taxon>Comamonadaceae</taxon>
        <taxon>Hydrogenophaga</taxon>
    </lineage>
</organism>
<sequence>MQAQHNAVGWFELYVDDMARAKAFYQAVFQRDMLDLPAMGEDMAMCAFQWLDNAPGAAGALVKSPHMQPGGGGTMVYFSCADCAVEAGRVTQNGGEVLQPKFAIGEYGFAAVVRDPDGNTIGLHSMQ</sequence>
<dbReference type="EMBL" id="JBHTCA010000003">
    <property type="protein sequence ID" value="MFC7408261.1"/>
    <property type="molecule type" value="Genomic_DNA"/>
</dbReference>
<feature type="domain" description="VOC" evidence="1">
    <location>
        <begin position="7"/>
        <end position="126"/>
    </location>
</feature>
<dbReference type="PANTHER" id="PTHR33993:SF2">
    <property type="entry name" value="VOC DOMAIN-CONTAINING PROTEIN"/>
    <property type="match status" value="1"/>
</dbReference>
<gene>
    <name evidence="2" type="ORF">ACFQPB_05260</name>
</gene>
<dbReference type="InterPro" id="IPR052164">
    <property type="entry name" value="Anthracycline_SecMetBiosynth"/>
</dbReference>
<dbReference type="Pfam" id="PF00903">
    <property type="entry name" value="Glyoxalase"/>
    <property type="match status" value="1"/>
</dbReference>
<evidence type="ECO:0000259" key="1">
    <source>
        <dbReference type="PROSITE" id="PS51819"/>
    </source>
</evidence>
<dbReference type="PANTHER" id="PTHR33993">
    <property type="entry name" value="GLYOXALASE-RELATED"/>
    <property type="match status" value="1"/>
</dbReference>
<accession>A0ABW2QG48</accession>
<dbReference type="SUPFAM" id="SSF54593">
    <property type="entry name" value="Glyoxalase/Bleomycin resistance protein/Dihydroxybiphenyl dioxygenase"/>
    <property type="match status" value="1"/>
</dbReference>
<proteinExistence type="predicted"/>
<dbReference type="Proteomes" id="UP001596501">
    <property type="component" value="Unassembled WGS sequence"/>
</dbReference>
<dbReference type="InterPro" id="IPR004360">
    <property type="entry name" value="Glyas_Fos-R_dOase_dom"/>
</dbReference>
<comment type="caution">
    <text evidence="2">The sequence shown here is derived from an EMBL/GenBank/DDBJ whole genome shotgun (WGS) entry which is preliminary data.</text>
</comment>
<evidence type="ECO:0000313" key="2">
    <source>
        <dbReference type="EMBL" id="MFC7408261.1"/>
    </source>
</evidence>
<reference evidence="3" key="1">
    <citation type="journal article" date="2019" name="Int. J. Syst. Evol. Microbiol.">
        <title>The Global Catalogue of Microorganisms (GCM) 10K type strain sequencing project: providing services to taxonomists for standard genome sequencing and annotation.</title>
        <authorList>
            <consortium name="The Broad Institute Genomics Platform"/>
            <consortium name="The Broad Institute Genome Sequencing Center for Infectious Disease"/>
            <person name="Wu L."/>
            <person name="Ma J."/>
        </authorList>
    </citation>
    <scope>NUCLEOTIDE SEQUENCE [LARGE SCALE GENOMIC DNA]</scope>
    <source>
        <strain evidence="3">CGMCC 1.12371</strain>
    </source>
</reference>
<dbReference type="RefSeq" id="WP_382220347.1">
    <property type="nucleotide sequence ID" value="NZ_JBHTCA010000003.1"/>
</dbReference>
<protein>
    <submittedName>
        <fullName evidence="2">VOC family protein</fullName>
    </submittedName>
</protein>
<name>A0ABW2QG48_9BURK</name>
<dbReference type="PROSITE" id="PS51819">
    <property type="entry name" value="VOC"/>
    <property type="match status" value="1"/>
</dbReference>
<evidence type="ECO:0000313" key="3">
    <source>
        <dbReference type="Proteomes" id="UP001596501"/>
    </source>
</evidence>
<keyword evidence="3" id="KW-1185">Reference proteome</keyword>
<dbReference type="CDD" id="cd07247">
    <property type="entry name" value="SgaA_N_like"/>
    <property type="match status" value="1"/>
</dbReference>
<dbReference type="InterPro" id="IPR029068">
    <property type="entry name" value="Glyas_Bleomycin-R_OHBP_Dase"/>
</dbReference>